<evidence type="ECO:0008006" key="3">
    <source>
        <dbReference type="Google" id="ProtNLM"/>
    </source>
</evidence>
<organism evidence="1 2">
    <name type="scientific">Patiriisocius marinistellae</name>
    <dbReference type="NCBI Taxonomy" id="2494560"/>
    <lineage>
        <taxon>Bacteria</taxon>
        <taxon>Pseudomonadati</taxon>
        <taxon>Bacteroidota</taxon>
        <taxon>Flavobacteriia</taxon>
        <taxon>Flavobacteriales</taxon>
        <taxon>Flavobacteriaceae</taxon>
        <taxon>Patiriisocius</taxon>
    </lineage>
</organism>
<dbReference type="OrthoDB" id="1143271at2"/>
<keyword evidence="2" id="KW-1185">Reference proteome</keyword>
<accession>A0A5J4FXQ3</accession>
<dbReference type="AlphaFoldDB" id="A0A5J4FXQ3"/>
<dbReference type="Proteomes" id="UP000326994">
    <property type="component" value="Unassembled WGS sequence"/>
</dbReference>
<evidence type="ECO:0000313" key="1">
    <source>
        <dbReference type="EMBL" id="GEQ84879.1"/>
    </source>
</evidence>
<evidence type="ECO:0000313" key="2">
    <source>
        <dbReference type="Proteomes" id="UP000326994"/>
    </source>
</evidence>
<sequence>MSLQKILFVTLICFICANVYSQRRYGDGDYNRIGITGGLAIFDINTDDFITESRTGFIGGFTTRGSYRNNFDLIYGINFVSNEIGISAIGTGTNIGDQQFIIYTIIGAQINFLVSYNIVKPYLSIEVGPMLQLNGNMKLKNDRFADYNIDGYTNLTAEDIQDISPINGLGYAGLSVGLKSFKLSGGYQYGFTNTFAKLNDKNLKNEDFKGNIGKIVIAATVYF</sequence>
<reference evidence="1 2" key="1">
    <citation type="submission" date="2019-08" db="EMBL/GenBank/DDBJ databases">
        <title>Ulvibacter marinistellae sp. nov., isolated from a starfish, Patiria pectinifera.</title>
        <authorList>
            <person name="Kawano K."/>
            <person name="Ushijima N."/>
            <person name="Kihara M."/>
            <person name="Itoh H."/>
        </authorList>
    </citation>
    <scope>NUCLEOTIDE SEQUENCE [LARGE SCALE GENOMIC DNA]</scope>
    <source>
        <strain evidence="1 2">KK4</strain>
    </source>
</reference>
<dbReference type="RefSeq" id="WP_151892811.1">
    <property type="nucleotide sequence ID" value="NZ_BKCF01000001.1"/>
</dbReference>
<name>A0A5J4FXQ3_9FLAO</name>
<comment type="caution">
    <text evidence="1">The sequence shown here is derived from an EMBL/GenBank/DDBJ whole genome shotgun (WGS) entry which is preliminary data.</text>
</comment>
<protein>
    <recommendedName>
        <fullName evidence="3">Outer membrane protein beta-barrel domain-containing protein</fullName>
    </recommendedName>
</protein>
<proteinExistence type="predicted"/>
<dbReference type="EMBL" id="BKCF01000001">
    <property type="protein sequence ID" value="GEQ84879.1"/>
    <property type="molecule type" value="Genomic_DNA"/>
</dbReference>
<gene>
    <name evidence="1" type="ORF">ULMS_03870</name>
</gene>